<dbReference type="PANTHER" id="PTHR12110">
    <property type="entry name" value="HYDROXYPYRUVATE ISOMERASE"/>
    <property type="match status" value="1"/>
</dbReference>
<name>A0A8J7GPU9_9ACTN</name>
<dbReference type="Pfam" id="PF01261">
    <property type="entry name" value="AP_endonuc_2"/>
    <property type="match status" value="1"/>
</dbReference>
<reference evidence="2" key="1">
    <citation type="submission" date="2020-11" db="EMBL/GenBank/DDBJ databases">
        <title>Sequencing the genomes of 1000 actinobacteria strains.</title>
        <authorList>
            <person name="Klenk H.-P."/>
        </authorList>
    </citation>
    <scope>NUCLEOTIDE SEQUENCE</scope>
    <source>
        <strain evidence="2">DSM 45356</strain>
    </source>
</reference>
<protein>
    <submittedName>
        <fullName evidence="2">Sugar phosphate isomerase/epimerase</fullName>
    </submittedName>
</protein>
<evidence type="ECO:0000259" key="1">
    <source>
        <dbReference type="Pfam" id="PF01261"/>
    </source>
</evidence>
<gene>
    <name evidence="2" type="ORF">IW245_000880</name>
</gene>
<accession>A0A8J7GPU9</accession>
<dbReference type="SUPFAM" id="SSF51658">
    <property type="entry name" value="Xylose isomerase-like"/>
    <property type="match status" value="1"/>
</dbReference>
<dbReference type="EMBL" id="JADOUF010000001">
    <property type="protein sequence ID" value="MBG6134686.1"/>
    <property type="molecule type" value="Genomic_DNA"/>
</dbReference>
<dbReference type="InterPro" id="IPR050312">
    <property type="entry name" value="IolE/XylAMocC-like"/>
</dbReference>
<evidence type="ECO:0000313" key="2">
    <source>
        <dbReference type="EMBL" id="MBG6134686.1"/>
    </source>
</evidence>
<comment type="caution">
    <text evidence="2">The sequence shown here is derived from an EMBL/GenBank/DDBJ whole genome shotgun (WGS) entry which is preliminary data.</text>
</comment>
<organism evidence="2 3">
    <name type="scientific">Longispora fulva</name>
    <dbReference type="NCBI Taxonomy" id="619741"/>
    <lineage>
        <taxon>Bacteria</taxon>
        <taxon>Bacillati</taxon>
        <taxon>Actinomycetota</taxon>
        <taxon>Actinomycetes</taxon>
        <taxon>Micromonosporales</taxon>
        <taxon>Micromonosporaceae</taxon>
        <taxon>Longispora</taxon>
    </lineage>
</organism>
<sequence>MTNPLGLSTLGCPGLPLADVATLARRYGIGAVELRCAPSEPVHTGITARERAAARVDLDGLDVTGLATYIRLSESIDGLVEHVELARDLGAGTLRLFPGAGAVGAIVDRLGAAVELAAGSGVRLLVETHDEFLTGASLVPILAGVPGVGAIWDALHTWRAGESPADAAEALAPWLVELQLKDAASPTDRRPLVPGAGGVPLVETLAAARGLGFGGVVVLEHETPWYPDAEPFEAALAGFAALMRAQG</sequence>
<feature type="domain" description="Xylose isomerase-like TIM barrel" evidence="1">
    <location>
        <begin position="23"/>
        <end position="237"/>
    </location>
</feature>
<dbReference type="InterPro" id="IPR013022">
    <property type="entry name" value="Xyl_isomerase-like_TIM-brl"/>
</dbReference>
<dbReference type="AlphaFoldDB" id="A0A8J7GPU9"/>
<dbReference type="RefSeq" id="WP_197001893.1">
    <property type="nucleotide sequence ID" value="NZ_BONS01000023.1"/>
</dbReference>
<keyword evidence="2" id="KW-0413">Isomerase</keyword>
<evidence type="ECO:0000313" key="3">
    <source>
        <dbReference type="Proteomes" id="UP000622552"/>
    </source>
</evidence>
<dbReference type="Proteomes" id="UP000622552">
    <property type="component" value="Unassembled WGS sequence"/>
</dbReference>
<keyword evidence="3" id="KW-1185">Reference proteome</keyword>
<proteinExistence type="predicted"/>
<dbReference type="Gene3D" id="3.20.20.150">
    <property type="entry name" value="Divalent-metal-dependent TIM barrel enzymes"/>
    <property type="match status" value="1"/>
</dbReference>
<dbReference type="GO" id="GO:0016853">
    <property type="term" value="F:isomerase activity"/>
    <property type="evidence" value="ECO:0007669"/>
    <property type="project" value="UniProtKB-KW"/>
</dbReference>
<dbReference type="InterPro" id="IPR036237">
    <property type="entry name" value="Xyl_isomerase-like_sf"/>
</dbReference>